<dbReference type="EMBL" id="PP179310">
    <property type="protein sequence ID" value="XAI69390.1"/>
    <property type="molecule type" value="Genomic_DNA"/>
</dbReference>
<accession>A0AAU6VYC7</accession>
<protein>
    <submittedName>
        <fullName evidence="1">Uncharacterized protein</fullName>
    </submittedName>
</protein>
<gene>
    <name evidence="1" type="ORF">Pyxpy01_00092</name>
</gene>
<evidence type="ECO:0000313" key="1">
    <source>
        <dbReference type="EMBL" id="XAI69390.1"/>
    </source>
</evidence>
<sequence length="154" mass="17569">MEMVKFLAVKFAEENIDWTQWPEDVTATQDNYEVHLDGWKTGQTYTYGNGTVHEYCVGFDCEGAFKNLEEYDEGETCTRQEYADFINENPSYVSDIKAARETALKRIAELNEIAYNAVKEAIELSHSVDLPYSCSMPMGVADLDENSDWDSSRC</sequence>
<proteinExistence type="predicted"/>
<organism evidence="1">
    <name type="scientific">Pseudomonas phage Pyxpy01</name>
    <dbReference type="NCBI Taxonomy" id="3138546"/>
    <lineage>
        <taxon>Viruses</taxon>
    </lineage>
</organism>
<reference evidence="1" key="1">
    <citation type="journal article" date="2024" name="J. Gen. Virol.">
        <title>Novel phages of Pseudomonas syringae unveil numerous potential auxiliary metabolic genes.</title>
        <authorList>
            <person name="Feltin C."/>
            <person name="Garneau J.R."/>
            <person name="Morris C.E."/>
            <person name="Berard A."/>
            <person name="Torres-Barcelo C."/>
        </authorList>
    </citation>
    <scope>NUCLEOTIDE SEQUENCE</scope>
</reference>
<name>A0AAU6VYC7_9VIRU</name>